<dbReference type="RefSeq" id="WP_103466086.1">
    <property type="nucleotide sequence ID" value="NZ_PPXC01000009.1"/>
</dbReference>
<evidence type="ECO:0000256" key="1">
    <source>
        <dbReference type="SAM" id="MobiDB-lite"/>
    </source>
</evidence>
<gene>
    <name evidence="3" type="ORF">CVS27_12550</name>
</gene>
<dbReference type="Pfam" id="PF13625">
    <property type="entry name" value="Helicase_C_3"/>
    <property type="match status" value="1"/>
</dbReference>
<organism evidence="3 4">
    <name type="scientific">Arthrobacter glacialis</name>
    <dbReference type="NCBI Taxonomy" id="1664"/>
    <lineage>
        <taxon>Bacteria</taxon>
        <taxon>Bacillati</taxon>
        <taxon>Actinomycetota</taxon>
        <taxon>Actinomycetes</taxon>
        <taxon>Micrococcales</taxon>
        <taxon>Micrococcaceae</taxon>
        <taxon>Arthrobacter</taxon>
    </lineage>
</organism>
<keyword evidence="4" id="KW-1185">Reference proteome</keyword>
<dbReference type="AlphaFoldDB" id="A0A2S3ZUY8"/>
<sequence>MGTLADVAAELAHRSDAQLLRLFTLRPDAINPPVANFAALATRLCGPSSILAALDALNFSQLHALTALHSPAATGTEAAHVPATLAELHEMALLTAEIPASPATQTPADDGGTQQFCTLASVGLALGEGPPLGDHLTPPAAPPSAKLAEVRTALRDNAAASAVETLLRVTAELVESIGHAPLAALRDRGAGVRTVRKLAVWLKINEAQLCFYLELAATAHLISYDRASAQWRAATPDWLLLERPAQWLALAKAWQDSTRLPFSDAPNSPAPDSPAAKPLAVTSTLPHLAALRHRVLRVLAAPELAAPSRNSEPPNTTYAPTLDSVVAQLAWRHPRQSAAMSALVPGIMAELELLGLTGAGALSITGRCAAANDWPAALAALDSTLPEPIDHFVIQGDLSVVAPGFLAPAIAAELKLLAATEGRGAAGIFRISEGSLQGAMAAGQSKESILGFLRRHCRTELPQSLEYLIGAAAAKHPAGMTRQDSPASTPRRGPDRTTALAWEAPRPTDDVVHLQMQAQLAQLRRSPVWGSAVQDEAGPALVMEQLRLSIASGSTVWLSAVNGSGDVERVLLVPLSLVGGLLRARLNGTGRERHFSIHRITAVEDPPQEGTELP</sequence>
<evidence type="ECO:0000313" key="3">
    <source>
        <dbReference type="EMBL" id="POH72993.1"/>
    </source>
</evidence>
<evidence type="ECO:0000313" key="4">
    <source>
        <dbReference type="Proteomes" id="UP000237061"/>
    </source>
</evidence>
<accession>A0A2S3ZUY8</accession>
<feature type="region of interest" description="Disordered" evidence="1">
    <location>
        <begin position="477"/>
        <end position="496"/>
    </location>
</feature>
<dbReference type="Proteomes" id="UP000237061">
    <property type="component" value="Unassembled WGS sequence"/>
</dbReference>
<dbReference type="InterPro" id="IPR032830">
    <property type="entry name" value="XPB/Ssl2_N"/>
</dbReference>
<proteinExistence type="predicted"/>
<name>A0A2S3ZUY8_ARTGL</name>
<feature type="domain" description="Helicase XPB/Ssl2 N-terminal" evidence="2">
    <location>
        <begin position="393"/>
        <end position="476"/>
    </location>
</feature>
<reference evidence="3 4" key="1">
    <citation type="submission" date="2018-01" db="EMBL/GenBank/DDBJ databases">
        <title>Arthrobacter sp. nov., from glaciers in China.</title>
        <authorList>
            <person name="Liu Q."/>
            <person name="Xin Y.-H."/>
        </authorList>
    </citation>
    <scope>NUCLEOTIDE SEQUENCE [LARGE SCALE GENOMIC DNA]</scope>
    <source>
        <strain evidence="3 4">HLT2-12-2</strain>
    </source>
</reference>
<evidence type="ECO:0000259" key="2">
    <source>
        <dbReference type="Pfam" id="PF13625"/>
    </source>
</evidence>
<dbReference type="EMBL" id="PPXC01000009">
    <property type="protein sequence ID" value="POH72993.1"/>
    <property type="molecule type" value="Genomic_DNA"/>
</dbReference>
<protein>
    <recommendedName>
        <fullName evidence="2">Helicase XPB/Ssl2 N-terminal domain-containing protein</fullName>
    </recommendedName>
</protein>
<comment type="caution">
    <text evidence="3">The sequence shown here is derived from an EMBL/GenBank/DDBJ whole genome shotgun (WGS) entry which is preliminary data.</text>
</comment>